<dbReference type="EMBL" id="MTQA01000018">
    <property type="protein sequence ID" value="PNP85939.1"/>
    <property type="molecule type" value="Genomic_DNA"/>
</dbReference>
<reference evidence="1 2" key="1">
    <citation type="submission" date="2017-06" db="EMBL/GenBank/DDBJ databases">
        <title>Genome of Fusarium nygamai isolate CS10214.</title>
        <authorList>
            <person name="Gardiner D.M."/>
            <person name="Obanor F."/>
            <person name="Kazan K."/>
        </authorList>
    </citation>
    <scope>NUCLEOTIDE SEQUENCE [LARGE SCALE GENOMIC DNA]</scope>
    <source>
        <strain evidence="1 2">CS10214</strain>
    </source>
</reference>
<protein>
    <submittedName>
        <fullName evidence="1">Uncharacterized protein</fullName>
    </submittedName>
</protein>
<sequence>MGREDLPSPVRAVFYENQKIMDLIKELAEKQQNKAQQDKAQPDKQLQRILDRIYRNIERYGDASKDKKRVEAYVYDTWRDLLHTIKAILKLPGADFVGARMCLFLGAELISRPGFPKLYEAKEEAHKLAADEKIADLHELCTEADDVLLGALRKIWVCSGQTESFDWVFTEHQIDRSYGQRDAELAVVLSLQEYKRCISKRKQEERGSFSRLDDEYKPTVYKWLRPRGCPEEEGTGPDPDVTWQRMKGNVKPITGHIATTINCLDKYGCSDVEINNHVYIFRRSWQFCLDAQQIAEGNVGNQREELLNTILLRHRVPREIHKEISSHLNNREPFPYLKKLDIGAAYTPFPTVGERCLECEHLDETSAIKRTCPQKALYIWNLALRRFHSFHKDRFNQWSLCSHGSDCKGHHDCNDHSWAVQRDPEFTQFIEKEASRDNDKFLSLDQVGLGPAQHIRLSKEEDKIREKRNCEKSLNGDEAHEDWMMTGGLGGLVDGMLHGRVLVMAWSEGQDGAKGEKEGCPREAGTFSMLPRWALGRNLFAQRAAELAITDLHSWPGRCEWCEQPGKSFLTREIVRSLYFLGED</sequence>
<organism evidence="1 2">
    <name type="scientific">Gibberella nygamai</name>
    <name type="common">Bean root rot disease fungus</name>
    <name type="synonym">Fusarium nygamai</name>
    <dbReference type="NCBI Taxonomy" id="42673"/>
    <lineage>
        <taxon>Eukaryota</taxon>
        <taxon>Fungi</taxon>
        <taxon>Dikarya</taxon>
        <taxon>Ascomycota</taxon>
        <taxon>Pezizomycotina</taxon>
        <taxon>Sordariomycetes</taxon>
        <taxon>Hypocreomycetidae</taxon>
        <taxon>Hypocreales</taxon>
        <taxon>Nectriaceae</taxon>
        <taxon>Fusarium</taxon>
        <taxon>Fusarium fujikuroi species complex</taxon>
    </lineage>
</organism>
<name>A0A2K0WUH6_GIBNY</name>
<evidence type="ECO:0000313" key="1">
    <source>
        <dbReference type="EMBL" id="PNP85939.1"/>
    </source>
</evidence>
<dbReference type="OrthoDB" id="5216135at2759"/>
<gene>
    <name evidence="1" type="ORF">FNYG_00995</name>
</gene>
<dbReference type="AlphaFoldDB" id="A0A2K0WUH6"/>
<comment type="caution">
    <text evidence="1">The sequence shown here is derived from an EMBL/GenBank/DDBJ whole genome shotgun (WGS) entry which is preliminary data.</text>
</comment>
<proteinExistence type="predicted"/>
<keyword evidence="2" id="KW-1185">Reference proteome</keyword>
<dbReference type="Proteomes" id="UP000236664">
    <property type="component" value="Unassembled WGS sequence"/>
</dbReference>
<evidence type="ECO:0000313" key="2">
    <source>
        <dbReference type="Proteomes" id="UP000236664"/>
    </source>
</evidence>
<accession>A0A2K0WUH6</accession>